<evidence type="ECO:0000256" key="2">
    <source>
        <dbReference type="PROSITE-ProRule" id="PRU01091"/>
    </source>
</evidence>
<dbReference type="SUPFAM" id="SSF46894">
    <property type="entry name" value="C-terminal effector domain of the bipartite response regulators"/>
    <property type="match status" value="1"/>
</dbReference>
<dbReference type="SMART" id="SM00862">
    <property type="entry name" value="Trans_reg_C"/>
    <property type="match status" value="1"/>
</dbReference>
<feature type="compositionally biased region" description="Polar residues" evidence="3">
    <location>
        <begin position="144"/>
        <end position="169"/>
    </location>
</feature>
<dbReference type="Pfam" id="PF00486">
    <property type="entry name" value="Trans_reg_C"/>
    <property type="match status" value="1"/>
</dbReference>
<evidence type="ECO:0000313" key="5">
    <source>
        <dbReference type="EMBL" id="VVE03003.1"/>
    </source>
</evidence>
<keyword evidence="6" id="KW-1185">Reference proteome</keyword>
<protein>
    <recommendedName>
        <fullName evidence="4">OmpR/PhoB-type domain-containing protein</fullName>
    </recommendedName>
</protein>
<evidence type="ECO:0000256" key="3">
    <source>
        <dbReference type="SAM" id="MobiDB-lite"/>
    </source>
</evidence>
<keyword evidence="1 2" id="KW-0238">DNA-binding</keyword>
<dbReference type="InterPro" id="IPR016032">
    <property type="entry name" value="Sig_transdc_resp-reg_C-effctor"/>
</dbReference>
<reference evidence="5 6" key="1">
    <citation type="submission" date="2019-08" db="EMBL/GenBank/DDBJ databases">
        <authorList>
            <person name="Peeters C."/>
        </authorList>
    </citation>
    <scope>NUCLEOTIDE SEQUENCE [LARGE SCALE GENOMIC DNA]</scope>
    <source>
        <strain evidence="5 6">LMG 20602</strain>
    </source>
</reference>
<dbReference type="InterPro" id="IPR036388">
    <property type="entry name" value="WH-like_DNA-bd_sf"/>
</dbReference>
<evidence type="ECO:0000256" key="1">
    <source>
        <dbReference type="ARBA" id="ARBA00023125"/>
    </source>
</evidence>
<feature type="region of interest" description="Disordered" evidence="3">
    <location>
        <begin position="144"/>
        <end position="216"/>
    </location>
</feature>
<proteinExistence type="predicted"/>
<dbReference type="EMBL" id="CABPRV010000004">
    <property type="protein sequence ID" value="VVE03003.1"/>
    <property type="molecule type" value="Genomic_DNA"/>
</dbReference>
<dbReference type="RefSeq" id="WP_150721277.1">
    <property type="nucleotide sequence ID" value="NZ_CABPRV010000004.1"/>
</dbReference>
<organism evidence="5 6">
    <name type="scientific">Pandoraea capi</name>
    <dbReference type="NCBI Taxonomy" id="2508286"/>
    <lineage>
        <taxon>Bacteria</taxon>
        <taxon>Pseudomonadati</taxon>
        <taxon>Pseudomonadota</taxon>
        <taxon>Betaproteobacteria</taxon>
        <taxon>Burkholderiales</taxon>
        <taxon>Burkholderiaceae</taxon>
        <taxon>Pandoraea</taxon>
    </lineage>
</organism>
<dbReference type="Gene3D" id="1.10.10.10">
    <property type="entry name" value="Winged helix-like DNA-binding domain superfamily/Winged helix DNA-binding domain"/>
    <property type="match status" value="1"/>
</dbReference>
<feature type="compositionally biased region" description="Basic and acidic residues" evidence="3">
    <location>
        <begin position="182"/>
        <end position="196"/>
    </location>
</feature>
<sequence>MVKFLIGDIAGFDTDTFTLVSQHDASLSVPLGAAAGRCLQVLLEAEGEIVTKRNLLTQGWEQYGAVVSDNNLSQSIVRIRRGLQQLGVDPTVLATLPRIGYRLTNAKRISPFVDALTSAPLSPENGPAIAASPWDNAQIVGISKATSNDGSNSAQTPVSPNASSLTTRPASAPSVAISLRNVEPHDASPNADRKPVGETAPASPNAVATPAAHPQWRPGWSTASVWSGVAIVSAILAGWGLPSLRGDLRTNASIAQWTPLEDAPDNRVFIAPDFKQDTDFVKQRLARLASTPPLSIDDAHERYVYINGSGGLDVFSYFLCREPIGRANSDCLSYLLIDHTNS</sequence>
<feature type="domain" description="OmpR/PhoB-type" evidence="4">
    <location>
        <begin position="1"/>
        <end position="105"/>
    </location>
</feature>
<gene>
    <name evidence="5" type="ORF">PCA20602_02234</name>
</gene>
<evidence type="ECO:0000259" key="4">
    <source>
        <dbReference type="PROSITE" id="PS51755"/>
    </source>
</evidence>
<name>A0ABY6VY44_9BURK</name>
<feature type="DNA-binding region" description="OmpR/PhoB-type" evidence="2">
    <location>
        <begin position="1"/>
        <end position="105"/>
    </location>
</feature>
<dbReference type="PROSITE" id="PS51755">
    <property type="entry name" value="OMPR_PHOB"/>
    <property type="match status" value="1"/>
</dbReference>
<accession>A0ABY6VY44</accession>
<dbReference type="Proteomes" id="UP000366065">
    <property type="component" value="Unassembled WGS sequence"/>
</dbReference>
<comment type="caution">
    <text evidence="5">The sequence shown here is derived from an EMBL/GenBank/DDBJ whole genome shotgun (WGS) entry which is preliminary data.</text>
</comment>
<evidence type="ECO:0000313" key="6">
    <source>
        <dbReference type="Proteomes" id="UP000366065"/>
    </source>
</evidence>
<dbReference type="InterPro" id="IPR001867">
    <property type="entry name" value="OmpR/PhoB-type_DNA-bd"/>
</dbReference>